<dbReference type="SUPFAM" id="SSF56112">
    <property type="entry name" value="Protein kinase-like (PK-like)"/>
    <property type="match status" value="1"/>
</dbReference>
<name>A0AAN7CDJ2_9PEZI</name>
<dbReference type="InterPro" id="IPR011009">
    <property type="entry name" value="Kinase-like_dom_sf"/>
</dbReference>
<gene>
    <name evidence="5" type="ORF">C8A03DRAFT_31821</name>
</gene>
<dbReference type="EMBL" id="MU860048">
    <property type="protein sequence ID" value="KAK4240074.1"/>
    <property type="molecule type" value="Genomic_DNA"/>
</dbReference>
<dbReference type="InterPro" id="IPR032675">
    <property type="entry name" value="LRR_dom_sf"/>
</dbReference>
<protein>
    <submittedName>
        <fullName evidence="5">Leucine-rich repeat-containing protein 28</fullName>
    </submittedName>
</protein>
<feature type="region of interest" description="Disordered" evidence="3">
    <location>
        <begin position="302"/>
        <end position="322"/>
    </location>
</feature>
<dbReference type="PROSITE" id="PS50011">
    <property type="entry name" value="PROTEIN_KINASE_DOM"/>
    <property type="match status" value="1"/>
</dbReference>
<dbReference type="SUPFAM" id="SSF52058">
    <property type="entry name" value="L domain-like"/>
    <property type="match status" value="1"/>
</dbReference>
<evidence type="ECO:0000256" key="2">
    <source>
        <dbReference type="ARBA" id="ARBA00022737"/>
    </source>
</evidence>
<evidence type="ECO:0000313" key="6">
    <source>
        <dbReference type="Proteomes" id="UP001303760"/>
    </source>
</evidence>
<dbReference type="PANTHER" id="PTHR48051:SF1">
    <property type="entry name" value="RAS SUPPRESSOR PROTEIN 1"/>
    <property type="match status" value="1"/>
</dbReference>
<dbReference type="Gene3D" id="1.10.510.10">
    <property type="entry name" value="Transferase(Phosphotransferase) domain 1"/>
    <property type="match status" value="1"/>
</dbReference>
<keyword evidence="6" id="KW-1185">Reference proteome</keyword>
<keyword evidence="1" id="KW-0433">Leucine-rich repeat</keyword>
<dbReference type="SMART" id="SM00364">
    <property type="entry name" value="LRR_BAC"/>
    <property type="match status" value="2"/>
</dbReference>
<proteinExistence type="predicted"/>
<dbReference type="InterPro" id="IPR001611">
    <property type="entry name" value="Leu-rich_rpt"/>
</dbReference>
<dbReference type="SMART" id="SM00369">
    <property type="entry name" value="LRR_TYP"/>
    <property type="match status" value="4"/>
</dbReference>
<sequence>MHDLETLRSGGYIAAGLTQFKLTCPLATFPEEILELGDTLSGLDLSGTGLSSLPATLGSALPNLKIAYFSNCNFRAFPEALGSCPKLEIVNFRSNVMQQIPEDALPPSLRVLGLTDNRLTRLPSSIGRCSRLQKCMLAGNQLRDLPPEMAQCQKLTMLRLSSNLLEALPAWLLSLPELAFLSFASNPCASPTTNGVHTRPGLVDIPWRMLEVSRETPSNTLHGLWRMSPDFSERVAIKLFRGPITDVGCPADEMVAWLAAGAHENLMTVMGRIKGHPDEDVDPTFQGGIVTQRITSEYAPLSEYGRQDGPGPDQDGGGGGNARRLSIRTALAMLTGLANVMTFLHARGIAHGHLIKERIIASADNGHAMLADFATATIYGRGPAGEYHESIEKIEVRAFGLLLGDVLEFAKCDEADAAVERELRRLYERCMDPEVEDRSTFDYVKFRLEWTMGWRPMPAARMSDL</sequence>
<accession>A0AAN7CDJ2</accession>
<dbReference type="AlphaFoldDB" id="A0AAN7CDJ2"/>
<dbReference type="GO" id="GO:0005737">
    <property type="term" value="C:cytoplasm"/>
    <property type="evidence" value="ECO:0007669"/>
    <property type="project" value="TreeGrafter"/>
</dbReference>
<keyword evidence="2" id="KW-0677">Repeat</keyword>
<reference evidence="5" key="1">
    <citation type="journal article" date="2023" name="Mol. Phylogenet. Evol.">
        <title>Genome-scale phylogeny and comparative genomics of the fungal order Sordariales.</title>
        <authorList>
            <person name="Hensen N."/>
            <person name="Bonometti L."/>
            <person name="Westerberg I."/>
            <person name="Brannstrom I.O."/>
            <person name="Guillou S."/>
            <person name="Cros-Aarteil S."/>
            <person name="Calhoun S."/>
            <person name="Haridas S."/>
            <person name="Kuo A."/>
            <person name="Mondo S."/>
            <person name="Pangilinan J."/>
            <person name="Riley R."/>
            <person name="LaButti K."/>
            <person name="Andreopoulos B."/>
            <person name="Lipzen A."/>
            <person name="Chen C."/>
            <person name="Yan M."/>
            <person name="Daum C."/>
            <person name="Ng V."/>
            <person name="Clum A."/>
            <person name="Steindorff A."/>
            <person name="Ohm R.A."/>
            <person name="Martin F."/>
            <person name="Silar P."/>
            <person name="Natvig D.O."/>
            <person name="Lalanne C."/>
            <person name="Gautier V."/>
            <person name="Ament-Velasquez S.L."/>
            <person name="Kruys A."/>
            <person name="Hutchinson M.I."/>
            <person name="Powell A.J."/>
            <person name="Barry K."/>
            <person name="Miller A.N."/>
            <person name="Grigoriev I.V."/>
            <person name="Debuchy R."/>
            <person name="Gladieux P."/>
            <person name="Hiltunen Thoren M."/>
            <person name="Johannesson H."/>
        </authorList>
    </citation>
    <scope>NUCLEOTIDE SEQUENCE</scope>
    <source>
        <strain evidence="5">CBS 532.94</strain>
    </source>
</reference>
<dbReference type="Gene3D" id="3.80.10.10">
    <property type="entry name" value="Ribonuclease Inhibitor"/>
    <property type="match status" value="2"/>
</dbReference>
<dbReference type="InterPro" id="IPR000719">
    <property type="entry name" value="Prot_kinase_dom"/>
</dbReference>
<dbReference type="Proteomes" id="UP001303760">
    <property type="component" value="Unassembled WGS sequence"/>
</dbReference>
<feature type="domain" description="Protein kinase" evidence="4">
    <location>
        <begin position="210"/>
        <end position="465"/>
    </location>
</feature>
<evidence type="ECO:0000313" key="5">
    <source>
        <dbReference type="EMBL" id="KAK4240074.1"/>
    </source>
</evidence>
<organism evidence="5 6">
    <name type="scientific">Achaetomium macrosporum</name>
    <dbReference type="NCBI Taxonomy" id="79813"/>
    <lineage>
        <taxon>Eukaryota</taxon>
        <taxon>Fungi</taxon>
        <taxon>Dikarya</taxon>
        <taxon>Ascomycota</taxon>
        <taxon>Pezizomycotina</taxon>
        <taxon>Sordariomycetes</taxon>
        <taxon>Sordariomycetidae</taxon>
        <taxon>Sordariales</taxon>
        <taxon>Chaetomiaceae</taxon>
        <taxon>Achaetomium</taxon>
    </lineage>
</organism>
<dbReference type="GO" id="GO:0004672">
    <property type="term" value="F:protein kinase activity"/>
    <property type="evidence" value="ECO:0007669"/>
    <property type="project" value="InterPro"/>
</dbReference>
<evidence type="ECO:0000256" key="1">
    <source>
        <dbReference type="ARBA" id="ARBA00022614"/>
    </source>
</evidence>
<dbReference type="InterPro" id="IPR003591">
    <property type="entry name" value="Leu-rich_rpt_typical-subtyp"/>
</dbReference>
<dbReference type="GO" id="GO:0005524">
    <property type="term" value="F:ATP binding"/>
    <property type="evidence" value="ECO:0007669"/>
    <property type="project" value="InterPro"/>
</dbReference>
<dbReference type="Pfam" id="PF13855">
    <property type="entry name" value="LRR_8"/>
    <property type="match status" value="1"/>
</dbReference>
<evidence type="ECO:0000259" key="4">
    <source>
        <dbReference type="PROSITE" id="PS50011"/>
    </source>
</evidence>
<reference evidence="5" key="2">
    <citation type="submission" date="2023-05" db="EMBL/GenBank/DDBJ databases">
        <authorList>
            <consortium name="Lawrence Berkeley National Laboratory"/>
            <person name="Steindorff A."/>
            <person name="Hensen N."/>
            <person name="Bonometti L."/>
            <person name="Westerberg I."/>
            <person name="Brannstrom I.O."/>
            <person name="Guillou S."/>
            <person name="Cros-Aarteil S."/>
            <person name="Calhoun S."/>
            <person name="Haridas S."/>
            <person name="Kuo A."/>
            <person name="Mondo S."/>
            <person name="Pangilinan J."/>
            <person name="Riley R."/>
            <person name="Labutti K."/>
            <person name="Andreopoulos B."/>
            <person name="Lipzen A."/>
            <person name="Chen C."/>
            <person name="Yanf M."/>
            <person name="Daum C."/>
            <person name="Ng V."/>
            <person name="Clum A."/>
            <person name="Ohm R."/>
            <person name="Martin F."/>
            <person name="Silar P."/>
            <person name="Natvig D."/>
            <person name="Lalanne C."/>
            <person name="Gautier V."/>
            <person name="Ament-Velasquez S.L."/>
            <person name="Kruys A."/>
            <person name="Hutchinson M.I."/>
            <person name="Powell A.J."/>
            <person name="Barry K."/>
            <person name="Miller A.N."/>
            <person name="Grigoriev I.V."/>
            <person name="Debuchy R."/>
            <person name="Gladieux P."/>
            <person name="Thoren M.H."/>
            <person name="Johannesson H."/>
        </authorList>
    </citation>
    <scope>NUCLEOTIDE SEQUENCE</scope>
    <source>
        <strain evidence="5">CBS 532.94</strain>
    </source>
</reference>
<dbReference type="PANTHER" id="PTHR48051">
    <property type="match status" value="1"/>
</dbReference>
<evidence type="ECO:0000256" key="3">
    <source>
        <dbReference type="SAM" id="MobiDB-lite"/>
    </source>
</evidence>
<dbReference type="InterPro" id="IPR050216">
    <property type="entry name" value="LRR_domain-containing"/>
</dbReference>
<comment type="caution">
    <text evidence="5">The sequence shown here is derived from an EMBL/GenBank/DDBJ whole genome shotgun (WGS) entry which is preliminary data.</text>
</comment>